<dbReference type="STRING" id="319652.IV80_GL000408"/>
<proteinExistence type="predicted"/>
<gene>
    <name evidence="1" type="ORF">IV80_GL000408</name>
</gene>
<dbReference type="OrthoDB" id="2157140at2"/>
<dbReference type="Proteomes" id="UP000051568">
    <property type="component" value="Unassembled WGS sequence"/>
</dbReference>
<dbReference type="PATRIC" id="fig|319652.3.peg.411"/>
<name>A0A0R2IKG0_9LACO</name>
<protein>
    <recommendedName>
        <fullName evidence="3">Monooxygenase</fullName>
    </recommendedName>
</protein>
<accession>A0A0R2IKG0</accession>
<evidence type="ECO:0000313" key="2">
    <source>
        <dbReference type="Proteomes" id="UP000051568"/>
    </source>
</evidence>
<dbReference type="Gene3D" id="3.30.70.100">
    <property type="match status" value="1"/>
</dbReference>
<sequence>MISKISSTFGSWPVLKQIEKNNPDRHFVTLSSTSIHNDLQLLDVSGRPSAFANPLTYLIQFHKGKLEWNGFYRFSFITLSKEEIKVFDAKISQLTNANQLPIGLNDLFVLQPEKRPNERVLLTIWQLDSDYAIWRRSASYAPFKIYSDSGAYNYHDANYTAYQLHSLSS</sequence>
<dbReference type="RefSeq" id="WP_057752313.1">
    <property type="nucleotide sequence ID" value="NZ_BJVH01000010.1"/>
</dbReference>
<evidence type="ECO:0008006" key="3">
    <source>
        <dbReference type="Google" id="ProtNLM"/>
    </source>
</evidence>
<evidence type="ECO:0000313" key="1">
    <source>
        <dbReference type="EMBL" id="KRN65352.1"/>
    </source>
</evidence>
<dbReference type="EMBL" id="JQBR01000010">
    <property type="protein sequence ID" value="KRN65352.1"/>
    <property type="molecule type" value="Genomic_DNA"/>
</dbReference>
<keyword evidence="2" id="KW-1185">Reference proteome</keyword>
<dbReference type="AlphaFoldDB" id="A0A0R2IKG0"/>
<reference evidence="1 2" key="1">
    <citation type="journal article" date="2015" name="Genome Announc.">
        <title>Expanding the biotechnology potential of lactobacilli through comparative genomics of 213 strains and associated genera.</title>
        <authorList>
            <person name="Sun Z."/>
            <person name="Harris H.M."/>
            <person name="McCann A."/>
            <person name="Guo C."/>
            <person name="Argimon S."/>
            <person name="Zhang W."/>
            <person name="Yang X."/>
            <person name="Jeffery I.B."/>
            <person name="Cooney J.C."/>
            <person name="Kagawa T.F."/>
            <person name="Liu W."/>
            <person name="Song Y."/>
            <person name="Salvetti E."/>
            <person name="Wrobel A."/>
            <person name="Rasinkangas P."/>
            <person name="Parkhill J."/>
            <person name="Rea M.C."/>
            <person name="O'Sullivan O."/>
            <person name="Ritari J."/>
            <person name="Douillard F.P."/>
            <person name="Paul Ross R."/>
            <person name="Yang R."/>
            <person name="Briner A.E."/>
            <person name="Felis G.E."/>
            <person name="de Vos W.M."/>
            <person name="Barrangou R."/>
            <person name="Klaenhammer T.R."/>
            <person name="Caufield P.W."/>
            <person name="Cui Y."/>
            <person name="Zhang H."/>
            <person name="O'Toole P.W."/>
        </authorList>
    </citation>
    <scope>NUCLEOTIDE SEQUENCE [LARGE SCALE GENOMIC DNA]</scope>
    <source>
        <strain evidence="1 2">DSM 17757</strain>
    </source>
</reference>
<organism evidence="1 2">
    <name type="scientific">Pediococcus cellicola</name>
    <dbReference type="NCBI Taxonomy" id="319652"/>
    <lineage>
        <taxon>Bacteria</taxon>
        <taxon>Bacillati</taxon>
        <taxon>Bacillota</taxon>
        <taxon>Bacilli</taxon>
        <taxon>Lactobacillales</taxon>
        <taxon>Lactobacillaceae</taxon>
        <taxon>Pediococcus</taxon>
    </lineage>
</organism>
<comment type="caution">
    <text evidence="1">The sequence shown here is derived from an EMBL/GenBank/DDBJ whole genome shotgun (WGS) entry which is preliminary data.</text>
</comment>